<comment type="similarity">
    <text evidence="1">Belongs to the enoyl-CoA hydratase/isomerase family.</text>
</comment>
<dbReference type="PANTHER" id="PTHR11941">
    <property type="entry name" value="ENOYL-COA HYDRATASE-RELATED"/>
    <property type="match status" value="1"/>
</dbReference>
<name>A0A2W5T566_9BACT</name>
<sequence length="249" mass="27210">MSASLLISELHDGVRTLTISNPGKKNAIDAGLLDALEHALRDDTGVRCWLFDSKDPTVFCAGYDLLQLAAAPDGSFPDDRLADVLDLISRHPAPSVALINGPAYGGGCELAAACDFRVGSPQARFNMPPAKLGLVYTLKGLRRLSSRIGEQAARRMFLTARTVDAIEAHRIGLLDVLAADVRKEAEALCWELAHHAPLALAGIKRGFELMHLDHDADYERLRRQAFESEDLRRGRDGFLSKKPPTFTGR</sequence>
<evidence type="ECO:0000256" key="2">
    <source>
        <dbReference type="ARBA" id="ARBA00023239"/>
    </source>
</evidence>
<dbReference type="InterPro" id="IPR014748">
    <property type="entry name" value="Enoyl-CoA_hydra_C"/>
</dbReference>
<evidence type="ECO:0000313" key="4">
    <source>
        <dbReference type="Proteomes" id="UP000249061"/>
    </source>
</evidence>
<dbReference type="GO" id="GO:0006635">
    <property type="term" value="P:fatty acid beta-oxidation"/>
    <property type="evidence" value="ECO:0007669"/>
    <property type="project" value="TreeGrafter"/>
</dbReference>
<dbReference type="Proteomes" id="UP000249061">
    <property type="component" value="Unassembled WGS sequence"/>
</dbReference>
<dbReference type="InterPro" id="IPR029045">
    <property type="entry name" value="ClpP/crotonase-like_dom_sf"/>
</dbReference>
<dbReference type="EMBL" id="QFQP01000022">
    <property type="protein sequence ID" value="PZR09127.1"/>
    <property type="molecule type" value="Genomic_DNA"/>
</dbReference>
<dbReference type="Pfam" id="PF00378">
    <property type="entry name" value="ECH_1"/>
    <property type="match status" value="1"/>
</dbReference>
<gene>
    <name evidence="3" type="ORF">DI536_23120</name>
</gene>
<organism evidence="3 4">
    <name type="scientific">Archangium gephyra</name>
    <dbReference type="NCBI Taxonomy" id="48"/>
    <lineage>
        <taxon>Bacteria</taxon>
        <taxon>Pseudomonadati</taxon>
        <taxon>Myxococcota</taxon>
        <taxon>Myxococcia</taxon>
        <taxon>Myxococcales</taxon>
        <taxon>Cystobacterineae</taxon>
        <taxon>Archangiaceae</taxon>
        <taxon>Archangium</taxon>
    </lineage>
</organism>
<dbReference type="PANTHER" id="PTHR11941:SF54">
    <property type="entry name" value="ENOYL-COA HYDRATASE, MITOCHONDRIAL"/>
    <property type="match status" value="1"/>
</dbReference>
<dbReference type="SUPFAM" id="SSF52096">
    <property type="entry name" value="ClpP/crotonase"/>
    <property type="match status" value="1"/>
</dbReference>
<proteinExistence type="inferred from homology"/>
<accession>A0A2W5T566</accession>
<evidence type="ECO:0000256" key="1">
    <source>
        <dbReference type="ARBA" id="ARBA00005254"/>
    </source>
</evidence>
<keyword evidence="2" id="KW-0456">Lyase</keyword>
<dbReference type="Gene3D" id="1.10.12.10">
    <property type="entry name" value="Lyase 2-enoyl-coa Hydratase, Chain A, domain 2"/>
    <property type="match status" value="1"/>
</dbReference>
<protein>
    <submittedName>
        <fullName evidence="3">Crotonase</fullName>
    </submittedName>
</protein>
<dbReference type="Gene3D" id="3.90.226.10">
    <property type="entry name" value="2-enoyl-CoA Hydratase, Chain A, domain 1"/>
    <property type="match status" value="1"/>
</dbReference>
<reference evidence="3 4" key="1">
    <citation type="submission" date="2017-08" db="EMBL/GenBank/DDBJ databases">
        <title>Infants hospitalized years apart are colonized by the same room-sourced microbial strains.</title>
        <authorList>
            <person name="Brooks B."/>
            <person name="Olm M.R."/>
            <person name="Firek B.A."/>
            <person name="Baker R."/>
            <person name="Thomas B.C."/>
            <person name="Morowitz M.J."/>
            <person name="Banfield J.F."/>
        </authorList>
    </citation>
    <scope>NUCLEOTIDE SEQUENCE [LARGE SCALE GENOMIC DNA]</scope>
    <source>
        <strain evidence="3">S2_003_000_R2_14</strain>
    </source>
</reference>
<dbReference type="CDD" id="cd06558">
    <property type="entry name" value="crotonase-like"/>
    <property type="match status" value="1"/>
</dbReference>
<dbReference type="AlphaFoldDB" id="A0A2W5T566"/>
<dbReference type="InterPro" id="IPR001753">
    <property type="entry name" value="Enoyl-CoA_hydra/iso"/>
</dbReference>
<comment type="caution">
    <text evidence="3">The sequence shown here is derived from an EMBL/GenBank/DDBJ whole genome shotgun (WGS) entry which is preliminary data.</text>
</comment>
<dbReference type="GO" id="GO:0016829">
    <property type="term" value="F:lyase activity"/>
    <property type="evidence" value="ECO:0007669"/>
    <property type="project" value="UniProtKB-KW"/>
</dbReference>
<evidence type="ECO:0000313" key="3">
    <source>
        <dbReference type="EMBL" id="PZR09127.1"/>
    </source>
</evidence>